<evidence type="ECO:0000313" key="2">
    <source>
        <dbReference type="Proteomes" id="UP001501444"/>
    </source>
</evidence>
<dbReference type="Proteomes" id="UP001501444">
    <property type="component" value="Unassembled WGS sequence"/>
</dbReference>
<comment type="caution">
    <text evidence="1">The sequence shown here is derived from an EMBL/GenBank/DDBJ whole genome shotgun (WGS) entry which is preliminary data.</text>
</comment>
<reference evidence="2" key="1">
    <citation type="journal article" date="2019" name="Int. J. Syst. Evol. Microbiol.">
        <title>The Global Catalogue of Microorganisms (GCM) 10K type strain sequencing project: providing services to taxonomists for standard genome sequencing and annotation.</title>
        <authorList>
            <consortium name="The Broad Institute Genomics Platform"/>
            <consortium name="The Broad Institute Genome Sequencing Center for Infectious Disease"/>
            <person name="Wu L."/>
            <person name="Ma J."/>
        </authorList>
    </citation>
    <scope>NUCLEOTIDE SEQUENCE [LARGE SCALE GENOMIC DNA]</scope>
    <source>
        <strain evidence="2">JCM 3272</strain>
    </source>
</reference>
<protein>
    <submittedName>
        <fullName evidence="1">Uncharacterized protein</fullName>
    </submittedName>
</protein>
<gene>
    <name evidence="1" type="ORF">GCM10010170_092690</name>
</gene>
<organism evidence="1 2">
    <name type="scientific">Dactylosporangium salmoneum</name>
    <dbReference type="NCBI Taxonomy" id="53361"/>
    <lineage>
        <taxon>Bacteria</taxon>
        <taxon>Bacillati</taxon>
        <taxon>Actinomycetota</taxon>
        <taxon>Actinomycetes</taxon>
        <taxon>Micromonosporales</taxon>
        <taxon>Micromonosporaceae</taxon>
        <taxon>Dactylosporangium</taxon>
    </lineage>
</organism>
<keyword evidence="2" id="KW-1185">Reference proteome</keyword>
<dbReference type="EMBL" id="BAAARV010000094">
    <property type="protein sequence ID" value="GAA2383678.1"/>
    <property type="molecule type" value="Genomic_DNA"/>
</dbReference>
<proteinExistence type="predicted"/>
<name>A0ABP5UM00_9ACTN</name>
<sequence length="61" mass="6537">MYGTAIARATSDVSQERTLAGTAGWATNGFSTTWLAWHSVRAFQAAGYRPVGAEVLPLPLR</sequence>
<evidence type="ECO:0000313" key="1">
    <source>
        <dbReference type="EMBL" id="GAA2383678.1"/>
    </source>
</evidence>
<accession>A0ABP5UM00</accession>